<dbReference type="InterPro" id="IPR026950">
    <property type="entry name" value="Caps_assemb_Wzi"/>
</dbReference>
<keyword evidence="3" id="KW-1185">Reference proteome</keyword>
<reference evidence="2 3" key="1">
    <citation type="journal article" date="2022" name="Int. J. Syst. Evol. Microbiol.">
        <title>Flavobacterium ammonificans sp. nov. and Flavobacterium ammoniigenes sp. nov., ammonifying bacteria isolated from surface river water.</title>
        <authorList>
            <person name="Watanabe K."/>
            <person name="Kitamura T."/>
            <person name="Ogata Y."/>
            <person name="Shindo C."/>
            <person name="Suda W."/>
        </authorList>
    </citation>
    <scope>NUCLEOTIDE SEQUENCE [LARGE SCALE GENOMIC DNA]</scope>
    <source>
        <strain evidence="2 3">GENT11</strain>
    </source>
</reference>
<accession>A0ABM7V2I5</accession>
<evidence type="ECO:0008006" key="4">
    <source>
        <dbReference type="Google" id="ProtNLM"/>
    </source>
</evidence>
<proteinExistence type="predicted"/>
<dbReference type="Proteomes" id="UP001319865">
    <property type="component" value="Chromosome"/>
</dbReference>
<dbReference type="RefSeq" id="WP_229329792.1">
    <property type="nucleotide sequence ID" value="NZ_AP025183.1"/>
</dbReference>
<evidence type="ECO:0000256" key="1">
    <source>
        <dbReference type="SAM" id="SignalP"/>
    </source>
</evidence>
<sequence length="533" mass="61771">MKKILFQFVLFLFSISLTAQSIPVGSIDYTDERLRNEQLLNFNVDNSSFTIRPLLRKSDSTQNSQKTNQFKFKLLPVALVQQYNSLLPLGRNDGVMIPSKGYQMKFSAGFFVSYKNLSFQFNPEYVNAENLPFEIFPNNINSSVRLNYIRYLNSYDIPDRLGSSPYKKIFWGQSALNYRIGKVNIGISNENLWWGPGKYNSLIMSNNAPGFIHFTFNSVKPISTPVGSFEWQLISGRLVESGLDIPAEFYMVNGINYKASKSKEWRYLSGLTLNYQPKWIPGLYLGLNRVFQLYNNDLGKGFADYFPVISPFQKKNVTDEDGKNRDQIASLFLRWVFKESKAEIYFENGWNDHKQDFWDLLQDPSHSRAYTFGLGKIFTLESGLNKYLKFNFENTLLQQSASRIARPAGAWYQHGSVLHGYTHMSQVIGAGIGPGSNSQTLDISLWKKTDVLGFQVERYSHNLDFSHDVYTNYEIGEYNRRWVDLNFNVYVFKQIKKIGFNGRFTHSVVRNYQWQIPNNKNNFQIQLSLQYQL</sequence>
<protein>
    <recommendedName>
        <fullName evidence="4">Capsule assembly protein Wzi</fullName>
    </recommendedName>
</protein>
<dbReference type="Pfam" id="PF14052">
    <property type="entry name" value="Caps_assemb_Wzi"/>
    <property type="match status" value="1"/>
</dbReference>
<name>A0ABM7V2I5_9FLAO</name>
<reference evidence="2 3" key="2">
    <citation type="journal article" date="2022" name="Microorganisms">
        <title>Complete Genome Sequences of Two Flavobacterium ammonificans Strains and a Flavobacterium ammoniigenes Strain of Ammonifying Bacterioplankton Isolated from Surface River Water.</title>
        <authorList>
            <person name="Suda W."/>
            <person name="Ogata Y."/>
            <person name="Shindo C."/>
            <person name="Watanabe K."/>
        </authorList>
    </citation>
    <scope>NUCLEOTIDE SEQUENCE [LARGE SCALE GENOMIC DNA]</scope>
    <source>
        <strain evidence="2 3">GENT11</strain>
    </source>
</reference>
<gene>
    <name evidence="2" type="ORF">GENT11_18400</name>
</gene>
<dbReference type="InterPro" id="IPR038636">
    <property type="entry name" value="Wzi_sf"/>
</dbReference>
<keyword evidence="1" id="KW-0732">Signal</keyword>
<evidence type="ECO:0000313" key="2">
    <source>
        <dbReference type="EMBL" id="BDB53528.1"/>
    </source>
</evidence>
<dbReference type="Gene3D" id="2.40.160.130">
    <property type="entry name" value="Capsule assembly protein Wzi"/>
    <property type="match status" value="1"/>
</dbReference>
<feature type="signal peptide" evidence="1">
    <location>
        <begin position="1"/>
        <end position="19"/>
    </location>
</feature>
<dbReference type="EMBL" id="AP025183">
    <property type="protein sequence ID" value="BDB53528.1"/>
    <property type="molecule type" value="Genomic_DNA"/>
</dbReference>
<evidence type="ECO:0000313" key="3">
    <source>
        <dbReference type="Proteomes" id="UP001319865"/>
    </source>
</evidence>
<feature type="chain" id="PRO_5046965329" description="Capsule assembly protein Wzi" evidence="1">
    <location>
        <begin position="20"/>
        <end position="533"/>
    </location>
</feature>
<organism evidence="2 3">
    <name type="scientific">Flavobacterium ammonificans</name>
    <dbReference type="NCBI Taxonomy" id="1751056"/>
    <lineage>
        <taxon>Bacteria</taxon>
        <taxon>Pseudomonadati</taxon>
        <taxon>Bacteroidota</taxon>
        <taxon>Flavobacteriia</taxon>
        <taxon>Flavobacteriales</taxon>
        <taxon>Flavobacteriaceae</taxon>
        <taxon>Flavobacterium</taxon>
    </lineage>
</organism>